<dbReference type="Pfam" id="PF14310">
    <property type="entry name" value="Fn3-like"/>
    <property type="match status" value="1"/>
</dbReference>
<feature type="domain" description="PA14" evidence="7">
    <location>
        <begin position="411"/>
        <end position="571"/>
    </location>
</feature>
<dbReference type="GO" id="GO:0030245">
    <property type="term" value="P:cellulose catabolic process"/>
    <property type="evidence" value="ECO:0007669"/>
    <property type="project" value="UniProtKB-UniPathway"/>
</dbReference>
<dbReference type="InterPro" id="IPR013783">
    <property type="entry name" value="Ig-like_fold"/>
</dbReference>
<keyword evidence="9" id="KW-1185">Reference proteome</keyword>
<dbReference type="InterPro" id="IPR026891">
    <property type="entry name" value="Fn3-like"/>
</dbReference>
<dbReference type="InterPro" id="IPR017853">
    <property type="entry name" value="GH"/>
</dbReference>
<dbReference type="Gene3D" id="3.40.50.1700">
    <property type="entry name" value="Glycoside hydrolase family 3 C-terminal domain"/>
    <property type="match status" value="1"/>
</dbReference>
<dbReference type="SMART" id="SM01217">
    <property type="entry name" value="Fn3_like"/>
    <property type="match status" value="1"/>
</dbReference>
<dbReference type="Pfam" id="PF01915">
    <property type="entry name" value="Glyco_hydro_3_C"/>
    <property type="match status" value="1"/>
</dbReference>
<dbReference type="PROSITE" id="PS00775">
    <property type="entry name" value="GLYCOSYL_HYDROL_F3"/>
    <property type="match status" value="1"/>
</dbReference>
<dbReference type="Gene3D" id="2.60.120.260">
    <property type="entry name" value="Galactose-binding domain-like"/>
    <property type="match status" value="1"/>
</dbReference>
<dbReference type="STRING" id="984487.A0A1E4SBH6"/>
<dbReference type="InterPro" id="IPR037524">
    <property type="entry name" value="PA14/GLEYA"/>
</dbReference>
<dbReference type="PRINTS" id="PR00133">
    <property type="entry name" value="GLHYDRLASE3"/>
</dbReference>
<dbReference type="PANTHER" id="PTHR42715:SF27">
    <property type="entry name" value="BETA-GLUCOSIDASE-RELATED"/>
    <property type="match status" value="1"/>
</dbReference>
<evidence type="ECO:0000259" key="7">
    <source>
        <dbReference type="PROSITE" id="PS51820"/>
    </source>
</evidence>
<dbReference type="Gene3D" id="3.20.20.300">
    <property type="entry name" value="Glycoside hydrolase, family 3, N-terminal domain"/>
    <property type="match status" value="1"/>
</dbReference>
<dbReference type="RefSeq" id="XP_020061971.1">
    <property type="nucleotide sequence ID" value="XM_020210679.1"/>
</dbReference>
<dbReference type="PROSITE" id="PS51820">
    <property type="entry name" value="PA14"/>
    <property type="match status" value="1"/>
</dbReference>
<comment type="catalytic activity">
    <reaction evidence="1 6">
        <text>Hydrolysis of terminal, non-reducing beta-D-glucosyl residues with release of beta-D-glucose.</text>
        <dbReference type="EC" id="3.2.1.21"/>
    </reaction>
</comment>
<evidence type="ECO:0000313" key="8">
    <source>
        <dbReference type="EMBL" id="ODV76849.1"/>
    </source>
</evidence>
<evidence type="ECO:0000256" key="2">
    <source>
        <dbReference type="ARBA" id="ARBA00005336"/>
    </source>
</evidence>
<keyword evidence="6" id="KW-0624">Polysaccharide degradation</keyword>
<organism evidence="8 9">
    <name type="scientific">Suhomyces tanzawaensis NRRL Y-17324</name>
    <dbReference type="NCBI Taxonomy" id="984487"/>
    <lineage>
        <taxon>Eukaryota</taxon>
        <taxon>Fungi</taxon>
        <taxon>Dikarya</taxon>
        <taxon>Ascomycota</taxon>
        <taxon>Saccharomycotina</taxon>
        <taxon>Pichiomycetes</taxon>
        <taxon>Debaryomycetaceae</taxon>
        <taxon>Suhomyces</taxon>
    </lineage>
</organism>
<dbReference type="SUPFAM" id="SSF51445">
    <property type="entry name" value="(Trans)glycosidases"/>
    <property type="match status" value="1"/>
</dbReference>
<dbReference type="InterPro" id="IPR001764">
    <property type="entry name" value="Glyco_hydro_3_N"/>
</dbReference>
<dbReference type="OrthoDB" id="47059at2759"/>
<dbReference type="Pfam" id="PF00933">
    <property type="entry name" value="Glyco_hydro_3"/>
    <property type="match status" value="1"/>
</dbReference>
<comment type="pathway">
    <text evidence="6">Glycan metabolism; cellulose degradation.</text>
</comment>
<dbReference type="EMBL" id="KV453917">
    <property type="protein sequence ID" value="ODV76849.1"/>
    <property type="molecule type" value="Genomic_DNA"/>
</dbReference>
<keyword evidence="5 6" id="KW-0326">Glycosidase</keyword>
<dbReference type="InterPro" id="IPR050288">
    <property type="entry name" value="Cellulose_deg_GH3"/>
</dbReference>
<dbReference type="PANTHER" id="PTHR42715">
    <property type="entry name" value="BETA-GLUCOSIDASE"/>
    <property type="match status" value="1"/>
</dbReference>
<protein>
    <recommendedName>
        <fullName evidence="3 6">beta-glucosidase</fullName>
        <ecNumber evidence="3 6">3.2.1.21</ecNumber>
    </recommendedName>
</protein>
<accession>A0A1E4SBH6</accession>
<dbReference type="InterPro" id="IPR002772">
    <property type="entry name" value="Glyco_hydro_3_C"/>
</dbReference>
<dbReference type="GeneID" id="30984815"/>
<dbReference type="Pfam" id="PF07691">
    <property type="entry name" value="PA14"/>
    <property type="match status" value="1"/>
</dbReference>
<reference evidence="9" key="1">
    <citation type="submission" date="2016-05" db="EMBL/GenBank/DDBJ databases">
        <title>Comparative genomics of biotechnologically important yeasts.</title>
        <authorList>
            <consortium name="DOE Joint Genome Institute"/>
            <person name="Riley R."/>
            <person name="Haridas S."/>
            <person name="Wolfe K.H."/>
            <person name="Lopes M.R."/>
            <person name="Hittinger C.T."/>
            <person name="Goker M."/>
            <person name="Salamov A."/>
            <person name="Wisecaver J."/>
            <person name="Long T.M."/>
            <person name="Aerts A.L."/>
            <person name="Barry K."/>
            <person name="Choi C."/>
            <person name="Clum A."/>
            <person name="Coughlan A.Y."/>
            <person name="Deshpande S."/>
            <person name="Douglass A.P."/>
            <person name="Hanson S.J."/>
            <person name="Klenk H.-P."/>
            <person name="Labutti K."/>
            <person name="Lapidus A."/>
            <person name="Lindquist E."/>
            <person name="Lipzen A."/>
            <person name="Meier-Kolthoff J.P."/>
            <person name="Ohm R.A."/>
            <person name="Otillar R.P."/>
            <person name="Pangilinan J."/>
            <person name="Peng Y."/>
            <person name="Rokas A."/>
            <person name="Rosa C.A."/>
            <person name="Scheuner C."/>
            <person name="Sibirny A.A."/>
            <person name="Slot J.C."/>
            <person name="Stielow J.B."/>
            <person name="Sun H."/>
            <person name="Kurtzman C.P."/>
            <person name="Blackwell M."/>
            <person name="Grigoriev I.V."/>
            <person name="Jeffries T.W."/>
        </authorList>
    </citation>
    <scope>NUCLEOTIDE SEQUENCE [LARGE SCALE GENOMIC DNA]</scope>
    <source>
        <strain evidence="9">NRRL Y-17324</strain>
    </source>
</reference>
<dbReference type="FunFam" id="2.60.40.10:FF:000495">
    <property type="entry name" value="Periplasmic beta-glucosidase"/>
    <property type="match status" value="1"/>
</dbReference>
<dbReference type="EC" id="3.2.1.21" evidence="3 6"/>
<evidence type="ECO:0000256" key="4">
    <source>
        <dbReference type="ARBA" id="ARBA00022801"/>
    </source>
</evidence>
<dbReference type="FunFam" id="3.20.20.300:FF:000006">
    <property type="entry name" value="Beta-glucosidase H"/>
    <property type="match status" value="1"/>
</dbReference>
<proteinExistence type="inferred from homology"/>
<dbReference type="AlphaFoldDB" id="A0A1E4SBH6"/>
<evidence type="ECO:0000256" key="1">
    <source>
        <dbReference type="ARBA" id="ARBA00000448"/>
    </source>
</evidence>
<dbReference type="Gene3D" id="2.60.40.10">
    <property type="entry name" value="Immunoglobulins"/>
    <property type="match status" value="1"/>
</dbReference>
<name>A0A1E4SBH6_9ASCO</name>
<sequence>MTVSEVQQLDVEHLLHELTLDEKISLLAGIDFWHTAAIDRLDIPSVRVSDGPNGVRGTKFFDSVPSNCFPCGTGMAATFNKDLLHEAGQLMGKEAKLKGAHCILGPTCNIARGPLGGRAFESYSEDPLLSGHAASQVIQGIQSEKVLACIKHFVCNDQEDRRIAVDTIVTDRALREIYLKPFQIAFRDAQPKSLMTAYNKVNGEHVSQSKKLLQDILRGEWGFDGMTMSDWYGTYSMKEALDAGLNLEMPGGPRFRTPFPLAHKVNSNEIHEDSLDNNVRYVLKFVNEALKVGIPKDVVESPNNSPEASELLRRVGGESIVLLKNDNGILPLSKTASAGNEKIAVIGPNAKVTQDSGGGSASLTARYKVTPFDGIQNKLTEGNNTVSLEYALGAFLDKSLPDVGELLVNENGKKGITGKFYKNPPGSKNREFFESIDLLSTRIFMSDFKSKYIPVEQTLFYADFLGDFTPEETGTYEFGCSTMGTAQIFVNDKLIVDNKTHQVKGDAFFLGMGTREEKASIELEKGVTYKIKVEFGTGPTYTLHTEQAEKGGVYFGLRIVSTPEKEIQKAVDLAKKVDKVILCVGISKEWESEGFDRPDMDIPGYTDQLIEAVVKANPNVVVVNQSGSPVTMPWVEQVPALVQAWYGGNEAGNSIADVLFGDINPSGKLSLTFPRRIEDNPAYLNFGSTNGRVLYGEDVFVGYRYYEKIKRDVLFPFGYGLSYTSFEFGDLNVQANDDTLKVLVKVTNTGKIDGAESVQLYVQHVNPSVIRPVKELKDFEKVFLKAGESKAVHLELSVREATSFWNTYKSKWQSEKGTYNVLVGNSSDNATLKGEFETTKTVHWLGL</sequence>
<dbReference type="InterPro" id="IPR036962">
    <property type="entry name" value="Glyco_hydro_3_N_sf"/>
</dbReference>
<keyword evidence="6" id="KW-0119">Carbohydrate metabolism</keyword>
<dbReference type="SMART" id="SM00758">
    <property type="entry name" value="PA14"/>
    <property type="match status" value="1"/>
</dbReference>
<keyword evidence="4 6" id="KW-0378">Hydrolase</keyword>
<evidence type="ECO:0000256" key="5">
    <source>
        <dbReference type="ARBA" id="ARBA00023295"/>
    </source>
</evidence>
<dbReference type="SUPFAM" id="SSF52279">
    <property type="entry name" value="Beta-D-glucan exohydrolase, C-terminal domain"/>
    <property type="match status" value="1"/>
</dbReference>
<gene>
    <name evidence="8" type="primary">BGL1</name>
    <name evidence="8" type="ORF">CANTADRAFT_57299</name>
</gene>
<evidence type="ECO:0000256" key="3">
    <source>
        <dbReference type="ARBA" id="ARBA00012744"/>
    </source>
</evidence>
<comment type="similarity">
    <text evidence="2 6">Belongs to the glycosyl hydrolase 3 family.</text>
</comment>
<dbReference type="InterPro" id="IPR036881">
    <property type="entry name" value="Glyco_hydro_3_C_sf"/>
</dbReference>
<dbReference type="UniPathway" id="UPA00696"/>
<evidence type="ECO:0000313" key="9">
    <source>
        <dbReference type="Proteomes" id="UP000094285"/>
    </source>
</evidence>
<dbReference type="InterPro" id="IPR011658">
    <property type="entry name" value="PA14_dom"/>
</dbReference>
<dbReference type="Proteomes" id="UP000094285">
    <property type="component" value="Unassembled WGS sequence"/>
</dbReference>
<dbReference type="InterPro" id="IPR019800">
    <property type="entry name" value="Glyco_hydro_3_AS"/>
</dbReference>
<dbReference type="GO" id="GO:0008422">
    <property type="term" value="F:beta-glucosidase activity"/>
    <property type="evidence" value="ECO:0007669"/>
    <property type="project" value="UniProtKB-EC"/>
</dbReference>
<evidence type="ECO:0000256" key="6">
    <source>
        <dbReference type="RuleBase" id="RU361161"/>
    </source>
</evidence>